<dbReference type="eggNOG" id="ENOG502STTB">
    <property type="taxonomic scope" value="Eukaryota"/>
</dbReference>
<keyword evidence="1" id="KW-1133">Transmembrane helix</keyword>
<dbReference type="FunCoup" id="F0ZZF9">
    <property type="interactions" value="743"/>
</dbReference>
<dbReference type="VEuPathDB" id="AmoebaDB:DICPUDRAFT_41097"/>
<dbReference type="Pfam" id="PF01833">
    <property type="entry name" value="TIG"/>
    <property type="match status" value="1"/>
</dbReference>
<proteinExistence type="predicted"/>
<dbReference type="EMBL" id="GL871309">
    <property type="protein sequence ID" value="EGC30674.1"/>
    <property type="molecule type" value="Genomic_DNA"/>
</dbReference>
<dbReference type="InterPro" id="IPR002909">
    <property type="entry name" value="IPT_dom"/>
</dbReference>
<dbReference type="OMA" id="DIRWIST"/>
<keyword evidence="1" id="KW-0812">Transmembrane</keyword>
<evidence type="ECO:0000259" key="2">
    <source>
        <dbReference type="Pfam" id="PF01833"/>
    </source>
</evidence>
<dbReference type="Proteomes" id="UP000001064">
    <property type="component" value="Unassembled WGS sequence"/>
</dbReference>
<dbReference type="RefSeq" id="XP_003292799.1">
    <property type="nucleotide sequence ID" value="XM_003292751.1"/>
</dbReference>
<name>F0ZZF9_DICPU</name>
<organism evidence="3 4">
    <name type="scientific">Dictyostelium purpureum</name>
    <name type="common">Slime mold</name>
    <dbReference type="NCBI Taxonomy" id="5786"/>
    <lineage>
        <taxon>Eukaryota</taxon>
        <taxon>Amoebozoa</taxon>
        <taxon>Evosea</taxon>
        <taxon>Eumycetozoa</taxon>
        <taxon>Dictyostelia</taxon>
        <taxon>Dictyosteliales</taxon>
        <taxon>Dictyosteliaceae</taxon>
        <taxon>Dictyostelium</taxon>
    </lineage>
</organism>
<reference evidence="4" key="1">
    <citation type="journal article" date="2011" name="Genome Biol.">
        <title>Comparative genomics of the social amoebae Dictyostelium discoideum and Dictyostelium purpureum.</title>
        <authorList>
            <consortium name="US DOE Joint Genome Institute (JGI-PGF)"/>
            <person name="Sucgang R."/>
            <person name="Kuo A."/>
            <person name="Tian X."/>
            <person name="Salerno W."/>
            <person name="Parikh A."/>
            <person name="Feasley C.L."/>
            <person name="Dalin E."/>
            <person name="Tu H."/>
            <person name="Huang E."/>
            <person name="Barry K."/>
            <person name="Lindquist E."/>
            <person name="Shapiro H."/>
            <person name="Bruce D."/>
            <person name="Schmutz J."/>
            <person name="Salamov A."/>
            <person name="Fey P."/>
            <person name="Gaudet P."/>
            <person name="Anjard C."/>
            <person name="Babu M.M."/>
            <person name="Basu S."/>
            <person name="Bushmanova Y."/>
            <person name="van der Wel H."/>
            <person name="Katoh-Kurasawa M."/>
            <person name="Dinh C."/>
            <person name="Coutinho P.M."/>
            <person name="Saito T."/>
            <person name="Elias M."/>
            <person name="Schaap P."/>
            <person name="Kay R.R."/>
            <person name="Henrissat B."/>
            <person name="Eichinger L."/>
            <person name="Rivero F."/>
            <person name="Putnam N.H."/>
            <person name="West C.M."/>
            <person name="Loomis W.F."/>
            <person name="Chisholm R.L."/>
            <person name="Shaulsky G."/>
            <person name="Strassmann J.E."/>
            <person name="Queller D.C."/>
            <person name="Kuspa A."/>
            <person name="Grigoriev I.V."/>
        </authorList>
    </citation>
    <scope>NUCLEOTIDE SEQUENCE [LARGE SCALE GENOMIC DNA]</scope>
    <source>
        <strain evidence="4">QSDP1</strain>
    </source>
</reference>
<keyword evidence="1" id="KW-0472">Membrane</keyword>
<dbReference type="OrthoDB" id="20718at2759"/>
<dbReference type="InParanoid" id="F0ZZF9"/>
<evidence type="ECO:0000313" key="3">
    <source>
        <dbReference type="EMBL" id="EGC30674.1"/>
    </source>
</evidence>
<gene>
    <name evidence="3" type="ORF">DICPUDRAFT_41097</name>
</gene>
<keyword evidence="4" id="KW-1185">Reference proteome</keyword>
<sequence length="571" mass="66305">NLPPDYIRNIKNPPNSVIPEIIIPTSAIPYYPVLISGRNFGTDPKKIIIYIGGILCDNISFFTNHNSIQDSNEYYKDNYFDSNGQNGEVSMELYQTMDYLTNLVQSSMENNFQILKCDLKLINISSTYLNAQDIYIVANGVLGVEHNKFLFNDISNCNGINDNCFNDGQCYLGTCICKEIEDVGPQCSLKRADYIAPLELDPYYPYITYSNGNTSWSIEFTDLMLLMNGFEPQRGKSKVKKNNTKINNNSNNNSNNLIASYVYNNENYDQRYILNHKDVRIIISIIKNKNETNDLQFDHQNNKKIFYISGDLRLLITIDRLAPYLQMNYTFKLVFNIITNLKERNQCQSRGVSEFEYGRGYSRDDIRWVYIRYDYDILYSRIYGKCIADQLPQSCIIDLDENPFEQEMGSGKFFVFIEPFKNNVTLKPDFSILKYISNYNDYLNCDEHQPQDKPSHWLIPAIVPISVIGISSLILIILNLLKVNRTSLKLNEIYFENNINNNNNDSFQKFSQQNNSNNNFNNNNIDNNINKDNIKYSLENNIEETFIKENNISNDTSGNKEYTNNFKKRKI</sequence>
<accession>F0ZZF9</accession>
<dbReference type="GeneID" id="10508909"/>
<feature type="non-terminal residue" evidence="3">
    <location>
        <position position="1"/>
    </location>
</feature>
<dbReference type="KEGG" id="dpp:DICPUDRAFT_41097"/>
<feature type="transmembrane region" description="Helical" evidence="1">
    <location>
        <begin position="457"/>
        <end position="481"/>
    </location>
</feature>
<evidence type="ECO:0000313" key="4">
    <source>
        <dbReference type="Proteomes" id="UP000001064"/>
    </source>
</evidence>
<dbReference type="AlphaFoldDB" id="F0ZZF9"/>
<protein>
    <recommendedName>
        <fullName evidence="2">IPT/TIG domain-containing protein</fullName>
    </recommendedName>
</protein>
<evidence type="ECO:0000256" key="1">
    <source>
        <dbReference type="SAM" id="Phobius"/>
    </source>
</evidence>
<feature type="domain" description="IPT/TIG" evidence="2">
    <location>
        <begin position="24"/>
        <end position="68"/>
    </location>
</feature>